<dbReference type="Proteomes" id="UP000050795">
    <property type="component" value="Unassembled WGS sequence"/>
</dbReference>
<dbReference type="WBParaSite" id="TREG1_77350.1">
    <property type="protein sequence ID" value="TREG1_77350.1"/>
    <property type="gene ID" value="TREG1_77350"/>
</dbReference>
<dbReference type="PANTHER" id="PTHR34737:SF2">
    <property type="entry name" value="EF-HAND DOMAIN-CONTAINING PROTEIN"/>
    <property type="match status" value="1"/>
</dbReference>
<keyword evidence="4" id="KW-1185">Reference proteome</keyword>
<feature type="domain" description="Temptin Cys/Cys disulfide" evidence="3">
    <location>
        <begin position="17"/>
        <end position="111"/>
    </location>
</feature>
<dbReference type="InterPro" id="IPR055313">
    <property type="entry name" value="Temptin-like"/>
</dbReference>
<protein>
    <recommendedName>
        <fullName evidence="3">Temptin Cys/Cys disulfide domain-containing protein</fullName>
    </recommendedName>
</protein>
<keyword evidence="1" id="KW-0472">Membrane</keyword>
<dbReference type="InterPro" id="IPR057626">
    <property type="entry name" value="S-S_Temptin"/>
</dbReference>
<evidence type="ECO:0000256" key="2">
    <source>
        <dbReference type="SAM" id="SignalP"/>
    </source>
</evidence>
<evidence type="ECO:0000259" key="3">
    <source>
        <dbReference type="Pfam" id="PF24784"/>
    </source>
</evidence>
<reference evidence="5" key="2">
    <citation type="submission" date="2023-11" db="UniProtKB">
        <authorList>
            <consortium name="WormBaseParasite"/>
        </authorList>
    </citation>
    <scope>IDENTIFICATION</scope>
</reference>
<dbReference type="PANTHER" id="PTHR34737">
    <property type="entry name" value="EF-HAND DOMAIN-CONTAINING PROTEIN"/>
    <property type="match status" value="1"/>
</dbReference>
<sequence length="193" mass="21332">MFSVMCILLSTFAGVYSVPEHKLKIPNSENVIDPCDPNKYVKSIGHFNCEGGGPLNPFGSDFEAKRSWDMICQLDSDGDGFTNGQELGDPKCQWKIGDVPERTINITHPGVCTPVDSQVCKSLNICKTYRKNGCGPTEFSTAMLAVGTLLIVLLTLLKLISNPEVQYRFEYGYWPSGCCSLIVYDKPGFSWDV</sequence>
<evidence type="ECO:0000313" key="4">
    <source>
        <dbReference type="Proteomes" id="UP000050795"/>
    </source>
</evidence>
<proteinExistence type="predicted"/>
<dbReference type="AlphaFoldDB" id="A0AA85K702"/>
<accession>A0AA85K702</accession>
<dbReference type="Pfam" id="PF24784">
    <property type="entry name" value="Temptin_C"/>
    <property type="match status" value="1"/>
</dbReference>
<reference evidence="4" key="1">
    <citation type="submission" date="2022-06" db="EMBL/GenBank/DDBJ databases">
        <authorList>
            <person name="Berger JAMES D."/>
            <person name="Berger JAMES D."/>
        </authorList>
    </citation>
    <scope>NUCLEOTIDE SEQUENCE [LARGE SCALE GENOMIC DNA]</scope>
</reference>
<keyword evidence="1" id="KW-1133">Transmembrane helix</keyword>
<evidence type="ECO:0000256" key="1">
    <source>
        <dbReference type="SAM" id="Phobius"/>
    </source>
</evidence>
<feature type="chain" id="PRO_5041639619" description="Temptin Cys/Cys disulfide domain-containing protein" evidence="2">
    <location>
        <begin position="18"/>
        <end position="193"/>
    </location>
</feature>
<keyword evidence="1" id="KW-0812">Transmembrane</keyword>
<organism evidence="4 5">
    <name type="scientific">Trichobilharzia regenti</name>
    <name type="common">Nasal bird schistosome</name>
    <dbReference type="NCBI Taxonomy" id="157069"/>
    <lineage>
        <taxon>Eukaryota</taxon>
        <taxon>Metazoa</taxon>
        <taxon>Spiralia</taxon>
        <taxon>Lophotrochozoa</taxon>
        <taxon>Platyhelminthes</taxon>
        <taxon>Trematoda</taxon>
        <taxon>Digenea</taxon>
        <taxon>Strigeidida</taxon>
        <taxon>Schistosomatoidea</taxon>
        <taxon>Schistosomatidae</taxon>
        <taxon>Trichobilharzia</taxon>
    </lineage>
</organism>
<name>A0AA85K702_TRIRE</name>
<feature type="transmembrane region" description="Helical" evidence="1">
    <location>
        <begin position="139"/>
        <end position="160"/>
    </location>
</feature>
<evidence type="ECO:0000313" key="5">
    <source>
        <dbReference type="WBParaSite" id="TREG1_77350.1"/>
    </source>
</evidence>
<feature type="signal peptide" evidence="2">
    <location>
        <begin position="1"/>
        <end position="17"/>
    </location>
</feature>
<keyword evidence="2" id="KW-0732">Signal</keyword>